<dbReference type="EMBL" id="CP003947">
    <property type="protein sequence ID" value="AFZ52172.1"/>
    <property type="molecule type" value="Genomic_DNA"/>
</dbReference>
<reference evidence="3" key="1">
    <citation type="journal article" date="2013" name="Proc. Natl. Acad. Sci. U.S.A.">
        <title>Improving the coverage of the cyanobacterial phylum using diversity-driven genome sequencing.</title>
        <authorList>
            <person name="Shih P.M."/>
            <person name="Wu D."/>
            <person name="Latifi A."/>
            <person name="Axen S.D."/>
            <person name="Fewer D.P."/>
            <person name="Talla E."/>
            <person name="Calteau A."/>
            <person name="Cai F."/>
            <person name="Tandeau de Marsac N."/>
            <person name="Rippka R."/>
            <person name="Herdman M."/>
            <person name="Sivonen K."/>
            <person name="Coursin T."/>
            <person name="Laurent T."/>
            <person name="Goodwin L."/>
            <person name="Nolan M."/>
            <person name="Davenport K.W."/>
            <person name="Han C.S."/>
            <person name="Rubin E.M."/>
            <person name="Eisen J.A."/>
            <person name="Woyke T."/>
            <person name="Gugger M."/>
            <person name="Kerfeld C.A."/>
        </authorList>
    </citation>
    <scope>NUCLEOTIDE SEQUENCE [LARGE SCALE GENOMIC DNA]</scope>
    <source>
        <strain evidence="3">PCC 10605</strain>
    </source>
</reference>
<dbReference type="eggNOG" id="COG1487">
    <property type="taxonomic scope" value="Bacteria"/>
</dbReference>
<evidence type="ECO:0000313" key="2">
    <source>
        <dbReference type="EMBL" id="AFZ52172.1"/>
    </source>
</evidence>
<dbReference type="InterPro" id="IPR002716">
    <property type="entry name" value="PIN_dom"/>
</dbReference>
<dbReference type="STRING" id="755178.Cyan10605_0011"/>
<sequence length="122" mass="14096">MKLDYLIDTNIFICLINEELREAIPNGILGYSIITQIELLSFPLLEKEEENLIKRYLNTLSEIPLNKIIAEKTIYLRRKYNLKTPDAIILATAWECQSVLLSNDQKLTNIKEVSVISLKTKN</sequence>
<dbReference type="KEGG" id="can:Cyan10605_0011"/>
<dbReference type="Pfam" id="PF01850">
    <property type="entry name" value="PIN"/>
    <property type="match status" value="1"/>
</dbReference>
<dbReference type="RefSeq" id="WP_015217904.1">
    <property type="nucleotide sequence ID" value="NC_019776.1"/>
</dbReference>
<dbReference type="CDD" id="cd18738">
    <property type="entry name" value="PIN_VapC4-5_FitB-like"/>
    <property type="match status" value="1"/>
</dbReference>
<organism evidence="2 3">
    <name type="scientific">Cyanobacterium aponinum (strain PCC 10605)</name>
    <dbReference type="NCBI Taxonomy" id="755178"/>
    <lineage>
        <taxon>Bacteria</taxon>
        <taxon>Bacillati</taxon>
        <taxon>Cyanobacteriota</taxon>
        <taxon>Cyanophyceae</taxon>
        <taxon>Oscillatoriophycideae</taxon>
        <taxon>Chroococcales</taxon>
        <taxon>Geminocystaceae</taxon>
        <taxon>Cyanobacterium</taxon>
    </lineage>
</organism>
<feature type="domain" description="PIN" evidence="1">
    <location>
        <begin position="5"/>
        <end position="111"/>
    </location>
</feature>
<dbReference type="SUPFAM" id="SSF88723">
    <property type="entry name" value="PIN domain-like"/>
    <property type="match status" value="1"/>
</dbReference>
<evidence type="ECO:0000313" key="3">
    <source>
        <dbReference type="Proteomes" id="UP000010480"/>
    </source>
</evidence>
<dbReference type="Proteomes" id="UP000010480">
    <property type="component" value="Chromosome"/>
</dbReference>
<name>K9Z0D2_CYAAP</name>
<dbReference type="AlphaFoldDB" id="K9Z0D2"/>
<dbReference type="Gene3D" id="3.40.50.1010">
    <property type="entry name" value="5'-nuclease"/>
    <property type="match status" value="1"/>
</dbReference>
<keyword evidence="3" id="KW-1185">Reference proteome</keyword>
<dbReference type="OrthoDB" id="9796690at2"/>
<evidence type="ECO:0000259" key="1">
    <source>
        <dbReference type="Pfam" id="PF01850"/>
    </source>
</evidence>
<proteinExistence type="predicted"/>
<dbReference type="InterPro" id="IPR029060">
    <property type="entry name" value="PIN-like_dom_sf"/>
</dbReference>
<gene>
    <name evidence="2" type="ordered locus">Cyan10605_0011</name>
</gene>
<protein>
    <submittedName>
        <fullName evidence="2">PilT protein domain protein</fullName>
    </submittedName>
</protein>
<dbReference type="HOGENOM" id="CLU_125353_0_0_3"/>
<accession>K9Z0D2</accession>